<dbReference type="KEGG" id="cyc:PCC7424_1711"/>
<evidence type="ECO:0000313" key="2">
    <source>
        <dbReference type="Proteomes" id="UP000002384"/>
    </source>
</evidence>
<accession>B7KB36</accession>
<name>B7KB36_GLOC7</name>
<protein>
    <submittedName>
        <fullName evidence="1">Uncharacterized protein</fullName>
    </submittedName>
</protein>
<dbReference type="AlphaFoldDB" id="B7KB36"/>
<dbReference type="HOGENOM" id="CLU_2568140_0_0_3"/>
<organism evidence="1 2">
    <name type="scientific">Gloeothece citriformis (strain PCC 7424)</name>
    <name type="common">Cyanothece sp. (strain PCC 7424)</name>
    <dbReference type="NCBI Taxonomy" id="65393"/>
    <lineage>
        <taxon>Bacteria</taxon>
        <taxon>Bacillati</taxon>
        <taxon>Cyanobacteriota</taxon>
        <taxon>Cyanophyceae</taxon>
        <taxon>Oscillatoriophycideae</taxon>
        <taxon>Chroococcales</taxon>
        <taxon>Aphanothecaceae</taxon>
        <taxon>Gloeothece</taxon>
        <taxon>Gloeothece citriformis</taxon>
    </lineage>
</organism>
<evidence type="ECO:0000313" key="1">
    <source>
        <dbReference type="EMBL" id="ACK70146.1"/>
    </source>
</evidence>
<dbReference type="RefSeq" id="WP_012599089.1">
    <property type="nucleotide sequence ID" value="NC_011729.1"/>
</dbReference>
<reference evidence="2" key="1">
    <citation type="journal article" date="2011" name="MBio">
        <title>Novel metabolic attributes of the genus Cyanothece, comprising a group of unicellular nitrogen-fixing Cyanobacteria.</title>
        <authorList>
            <person name="Bandyopadhyay A."/>
            <person name="Elvitigala T."/>
            <person name="Welsh E."/>
            <person name="Stockel J."/>
            <person name="Liberton M."/>
            <person name="Min H."/>
            <person name="Sherman L.A."/>
            <person name="Pakrasi H.B."/>
        </authorList>
    </citation>
    <scope>NUCLEOTIDE SEQUENCE [LARGE SCALE GENOMIC DNA]</scope>
    <source>
        <strain evidence="2">PCC 7424</strain>
    </source>
</reference>
<dbReference type="Proteomes" id="UP000002384">
    <property type="component" value="Chromosome"/>
</dbReference>
<dbReference type="EMBL" id="CP001291">
    <property type="protein sequence ID" value="ACK70146.1"/>
    <property type="molecule type" value="Genomic_DNA"/>
</dbReference>
<keyword evidence="2" id="KW-1185">Reference proteome</keyword>
<proteinExistence type="predicted"/>
<sequence>MNNNKQTPLFQWGDDGWQVNVTLIAERKSAPKKITINDVQALTKLPLHRLPRRKGEFIIWKSYRILRLAKDSWEIYPKMSL</sequence>
<gene>
    <name evidence="1" type="ordered locus">PCC7424_1711</name>
</gene>